<dbReference type="EMBL" id="JARQWQ010000054">
    <property type="protein sequence ID" value="KAK2556747.1"/>
    <property type="molecule type" value="Genomic_DNA"/>
</dbReference>
<evidence type="ECO:0000256" key="5">
    <source>
        <dbReference type="ARBA" id="ARBA00023136"/>
    </source>
</evidence>
<feature type="transmembrane region" description="Helical" evidence="6">
    <location>
        <begin position="352"/>
        <end position="370"/>
    </location>
</feature>
<dbReference type="Proteomes" id="UP001249851">
    <property type="component" value="Unassembled WGS sequence"/>
</dbReference>
<comment type="caution">
    <text evidence="8">The sequence shown here is derived from an EMBL/GenBank/DDBJ whole genome shotgun (WGS) entry which is preliminary data.</text>
</comment>
<accession>A0AAD9Q8N3</accession>
<dbReference type="GO" id="GO:0098703">
    <property type="term" value="P:calcium ion import across plasma membrane"/>
    <property type="evidence" value="ECO:0007669"/>
    <property type="project" value="TreeGrafter"/>
</dbReference>
<feature type="transmembrane region" description="Helical" evidence="6">
    <location>
        <begin position="413"/>
        <end position="429"/>
    </location>
</feature>
<feature type="transmembrane region" description="Helical" evidence="6">
    <location>
        <begin position="390"/>
        <end position="407"/>
    </location>
</feature>
<reference evidence="8" key="1">
    <citation type="journal article" date="2023" name="G3 (Bethesda)">
        <title>Whole genome assembly and annotation of the endangered Caribbean coral Acropora cervicornis.</title>
        <authorList>
            <person name="Selwyn J.D."/>
            <person name="Vollmer S.V."/>
        </authorList>
    </citation>
    <scope>NUCLEOTIDE SEQUENCE</scope>
    <source>
        <strain evidence="8">K2</strain>
    </source>
</reference>
<comment type="subcellular location">
    <subcellularLocation>
        <location evidence="1">Membrane</location>
        <topology evidence="1">Multi-pass membrane protein</topology>
    </subcellularLocation>
</comment>
<evidence type="ECO:0000313" key="8">
    <source>
        <dbReference type="EMBL" id="KAK2556747.1"/>
    </source>
</evidence>
<dbReference type="PANTHER" id="PTHR10582:SF2">
    <property type="entry name" value="INACTIVE"/>
    <property type="match status" value="1"/>
</dbReference>
<feature type="transmembrane region" description="Helical" evidence="6">
    <location>
        <begin position="311"/>
        <end position="332"/>
    </location>
</feature>
<keyword evidence="5 6" id="KW-0472">Membrane</keyword>
<feature type="transmembrane region" description="Helical" evidence="6">
    <location>
        <begin position="504"/>
        <end position="528"/>
    </location>
</feature>
<keyword evidence="2 6" id="KW-0812">Transmembrane</keyword>
<proteinExistence type="predicted"/>
<evidence type="ECO:0000256" key="6">
    <source>
        <dbReference type="SAM" id="Phobius"/>
    </source>
</evidence>
<evidence type="ECO:0000256" key="1">
    <source>
        <dbReference type="ARBA" id="ARBA00004141"/>
    </source>
</evidence>
<reference evidence="8" key="2">
    <citation type="journal article" date="2023" name="Science">
        <title>Genomic signatures of disease resistance in endangered staghorn corals.</title>
        <authorList>
            <person name="Vollmer S.V."/>
            <person name="Selwyn J.D."/>
            <person name="Despard B.A."/>
            <person name="Roesel C.L."/>
        </authorList>
    </citation>
    <scope>NUCLEOTIDE SEQUENCE</scope>
    <source>
        <strain evidence="8">K2</strain>
    </source>
</reference>
<keyword evidence="8" id="KW-0675">Receptor</keyword>
<evidence type="ECO:0000313" key="9">
    <source>
        <dbReference type="Proteomes" id="UP001249851"/>
    </source>
</evidence>
<keyword evidence="9" id="KW-1185">Reference proteome</keyword>
<keyword evidence="3" id="KW-0677">Repeat</keyword>
<feature type="domain" description="Ion transport" evidence="7">
    <location>
        <begin position="322"/>
        <end position="542"/>
    </location>
</feature>
<gene>
    <name evidence="8" type="ORF">P5673_021306</name>
</gene>
<dbReference type="AlphaFoldDB" id="A0AAD9Q8N3"/>
<evidence type="ECO:0000256" key="4">
    <source>
        <dbReference type="ARBA" id="ARBA00022989"/>
    </source>
</evidence>
<dbReference type="GO" id="GO:0005262">
    <property type="term" value="F:calcium channel activity"/>
    <property type="evidence" value="ECO:0007669"/>
    <property type="project" value="TreeGrafter"/>
</dbReference>
<dbReference type="InterPro" id="IPR005821">
    <property type="entry name" value="Ion_trans_dom"/>
</dbReference>
<dbReference type="Pfam" id="PF00520">
    <property type="entry name" value="Ion_trans"/>
    <property type="match status" value="1"/>
</dbReference>
<keyword evidence="4 6" id="KW-1133">Transmembrane helix</keyword>
<sequence length="622" mass="72916">MAETGVDYTMIQMFETKRGREDLDFEESFDEEFWLKFSSFHLKVEGKVNSCLGMSWNRAMDEVRIERLMAKYGRDILLIIIRDWPACEKYKDKPELVASLEYLISRFTEIVLDRDSNKEYRFYYDEEDPACPTLLHLAVGWNFLHVAKLLVERYPSLVYTETQQVEEEREYLPVEKALMLYNDETAAYLISQMKPDRNLVSFLKKTVLAVLDRLVSPHWPYMPEKFEELHLGQTCGSASSSVPDDPLNYYFWYHLLEADENGIQPVIDEHKNKMFNAKSTSCLQHIAESGDKEAIQHPVVRLLVTRKWKLFGHWWFCLQASLYVVFLLLLSYALICGSTQDDPMQYRDTANVVRLICEILSIIFLVFYLFKEIDQAVREWRKLFKDLYNYFDFLGLVLTILVIPLRFVKVNSQWSVAGLGYFFSFLKLFKFSCLSRTLAKVVYRDMSRFSVVFVIVFLGFCGALFMALKALDKQDMYLDYSLLMLAAVRALVEQQPVEEDYSKFSWLAILIILAYMAMVIVILLNVLIAQLSFTYSEAKSNAKLQYAIDRIVIVTRIEYSRFARFNLRVKCYLEGEDVGEGTLAKEILEYDDERNQAETVEEKLTLIRDLMRKVLRKVLHSR</sequence>
<feature type="transmembrane region" description="Helical" evidence="6">
    <location>
        <begin position="449"/>
        <end position="470"/>
    </location>
</feature>
<evidence type="ECO:0000256" key="2">
    <source>
        <dbReference type="ARBA" id="ARBA00022692"/>
    </source>
</evidence>
<evidence type="ECO:0000259" key="7">
    <source>
        <dbReference type="Pfam" id="PF00520"/>
    </source>
</evidence>
<dbReference type="InterPro" id="IPR024862">
    <property type="entry name" value="TRPV"/>
</dbReference>
<dbReference type="GO" id="GO:0005886">
    <property type="term" value="C:plasma membrane"/>
    <property type="evidence" value="ECO:0007669"/>
    <property type="project" value="TreeGrafter"/>
</dbReference>
<name>A0AAD9Q8N3_ACRCE</name>
<protein>
    <submittedName>
        <fullName evidence="8">Transient receptor potential cation channel subfamily V member 5</fullName>
    </submittedName>
</protein>
<organism evidence="8 9">
    <name type="scientific">Acropora cervicornis</name>
    <name type="common">Staghorn coral</name>
    <dbReference type="NCBI Taxonomy" id="6130"/>
    <lineage>
        <taxon>Eukaryota</taxon>
        <taxon>Metazoa</taxon>
        <taxon>Cnidaria</taxon>
        <taxon>Anthozoa</taxon>
        <taxon>Hexacorallia</taxon>
        <taxon>Scleractinia</taxon>
        <taxon>Astrocoeniina</taxon>
        <taxon>Acroporidae</taxon>
        <taxon>Acropora</taxon>
    </lineage>
</organism>
<evidence type="ECO:0000256" key="3">
    <source>
        <dbReference type="ARBA" id="ARBA00022737"/>
    </source>
</evidence>
<dbReference type="PANTHER" id="PTHR10582">
    <property type="entry name" value="TRANSIENT RECEPTOR POTENTIAL ION CHANNEL PROTEIN"/>
    <property type="match status" value="1"/>
</dbReference>